<sequence length="42" mass="4576">MHAFENCYANSASSHLLGELALAKVNDVRELLADEIGAFQVK</sequence>
<reference evidence="1" key="1">
    <citation type="submission" date="2024-07" db="EMBL/GenBank/DDBJ databases">
        <authorList>
            <person name="Jiang Y."/>
            <person name="Qin Q."/>
        </authorList>
    </citation>
    <scope>NUCLEOTIDE SEQUENCE</scope>
    <source>
        <strain evidence="1">SD03</strain>
    </source>
</reference>
<organism evidence="1">
    <name type="scientific">Pseudoalteromonas sp. SD03</name>
    <dbReference type="NCBI Taxonomy" id="3231719"/>
    <lineage>
        <taxon>Bacteria</taxon>
        <taxon>Pseudomonadati</taxon>
        <taxon>Pseudomonadota</taxon>
        <taxon>Gammaproteobacteria</taxon>
        <taxon>Alteromonadales</taxon>
        <taxon>Pseudoalteromonadaceae</taxon>
        <taxon>Pseudoalteromonas</taxon>
    </lineage>
</organism>
<proteinExistence type="predicted"/>
<dbReference type="RefSeq" id="WP_280530088.1">
    <property type="nucleotide sequence ID" value="NZ_CP162514.1"/>
</dbReference>
<dbReference type="EMBL" id="CP162514">
    <property type="protein sequence ID" value="XDH88249.1"/>
    <property type="molecule type" value="Genomic_DNA"/>
</dbReference>
<name>A0AB39ARY8_9GAMM</name>
<evidence type="ECO:0000313" key="1">
    <source>
        <dbReference type="EMBL" id="XDH88249.1"/>
    </source>
</evidence>
<protein>
    <submittedName>
        <fullName evidence="1">Uncharacterized protein</fullName>
    </submittedName>
</protein>
<accession>A0AB39ARY8</accession>
<dbReference type="AlphaFoldDB" id="A0AB39ARY8"/>
<gene>
    <name evidence="1" type="ORF">ABZP26_03435</name>
</gene>